<dbReference type="RefSeq" id="XP_009165488.1">
    <property type="nucleotide sequence ID" value="XM_009167224.1"/>
</dbReference>
<evidence type="ECO:0000313" key="1">
    <source>
        <dbReference type="EMBL" id="KER30720.1"/>
    </source>
</evidence>
<dbReference type="EMBL" id="KL596656">
    <property type="protein sequence ID" value="KER30720.1"/>
    <property type="molecule type" value="Genomic_DNA"/>
</dbReference>
<protein>
    <submittedName>
        <fullName evidence="1">Uncharacterized protein</fullName>
    </submittedName>
</protein>
<name>A0A075A569_OPIVI</name>
<dbReference type="CTD" id="20317059"/>
<evidence type="ECO:0000313" key="2">
    <source>
        <dbReference type="Proteomes" id="UP000054324"/>
    </source>
</evidence>
<dbReference type="Proteomes" id="UP000054324">
    <property type="component" value="Unassembled WGS sequence"/>
</dbReference>
<keyword evidence="2" id="KW-1185">Reference proteome</keyword>
<dbReference type="AlphaFoldDB" id="A0A075A569"/>
<dbReference type="GeneID" id="20317059"/>
<dbReference type="KEGG" id="ovi:T265_02871"/>
<reference evidence="1 2" key="1">
    <citation type="submission" date="2013-11" db="EMBL/GenBank/DDBJ databases">
        <title>Opisthorchis viverrini - life in the bile duct.</title>
        <authorList>
            <person name="Young N.D."/>
            <person name="Nagarajan N."/>
            <person name="Lin S.J."/>
            <person name="Korhonen P.K."/>
            <person name="Jex A.R."/>
            <person name="Hall R.S."/>
            <person name="Safavi-Hemami H."/>
            <person name="Kaewkong W."/>
            <person name="Bertrand D."/>
            <person name="Gao S."/>
            <person name="Seet Q."/>
            <person name="Wongkham S."/>
            <person name="Teh B.T."/>
            <person name="Wongkham C."/>
            <person name="Intapan P.M."/>
            <person name="Maleewong W."/>
            <person name="Yang X."/>
            <person name="Hu M."/>
            <person name="Wang Z."/>
            <person name="Hofmann A."/>
            <person name="Sternberg P.W."/>
            <person name="Tan P."/>
            <person name="Wang J."/>
            <person name="Gasser R.B."/>
        </authorList>
    </citation>
    <scope>NUCLEOTIDE SEQUENCE [LARGE SCALE GENOMIC DNA]</scope>
</reference>
<dbReference type="STRING" id="6198.A0A075A569"/>
<accession>A0A075A569</accession>
<organism evidence="1 2">
    <name type="scientific">Opisthorchis viverrini</name>
    <name type="common">Southeast Asian liver fluke</name>
    <dbReference type="NCBI Taxonomy" id="6198"/>
    <lineage>
        <taxon>Eukaryota</taxon>
        <taxon>Metazoa</taxon>
        <taxon>Spiralia</taxon>
        <taxon>Lophotrochozoa</taxon>
        <taxon>Platyhelminthes</taxon>
        <taxon>Trematoda</taxon>
        <taxon>Digenea</taxon>
        <taxon>Opisthorchiida</taxon>
        <taxon>Opisthorchiata</taxon>
        <taxon>Opisthorchiidae</taxon>
        <taxon>Opisthorchis</taxon>
    </lineage>
</organism>
<proteinExistence type="predicted"/>
<gene>
    <name evidence="1" type="ORF">T265_02871</name>
</gene>
<sequence length="180" mass="20524">MIMVKQLFGDLKQLRANGTPNEVILSGKKLPRPKIAVAVICRELRVSSTSWPIFHKFLFTHRWLHVFRHFRQLFNQLRQHQLAEVNEEWDEANRQVTLASAHGISSNVAGLVHMVSQGPQFIGQVARVTNEASEAQQPVFLAGLFSLAVLRAARKLVTNARLRQPEHAFVSFFYCQQRAV</sequence>